<evidence type="ECO:0000313" key="2">
    <source>
        <dbReference type="EMBL" id="MBC8537465.1"/>
    </source>
</evidence>
<reference evidence="2" key="1">
    <citation type="submission" date="2020-08" db="EMBL/GenBank/DDBJ databases">
        <title>Genome public.</title>
        <authorList>
            <person name="Liu C."/>
            <person name="Sun Q."/>
        </authorList>
    </citation>
    <scope>NUCLEOTIDE SEQUENCE</scope>
    <source>
        <strain evidence="2">NSJ-63</strain>
    </source>
</reference>
<dbReference type="EMBL" id="JACRSS010000001">
    <property type="protein sequence ID" value="MBC8537465.1"/>
    <property type="molecule type" value="Genomic_DNA"/>
</dbReference>
<dbReference type="AlphaFoldDB" id="A0A926DI24"/>
<organism evidence="2 3">
    <name type="scientific">Guopingia tenuis</name>
    <dbReference type="NCBI Taxonomy" id="2763656"/>
    <lineage>
        <taxon>Bacteria</taxon>
        <taxon>Bacillati</taxon>
        <taxon>Bacillota</taxon>
        <taxon>Clostridia</taxon>
        <taxon>Christensenellales</taxon>
        <taxon>Christensenellaceae</taxon>
        <taxon>Guopingia</taxon>
    </lineage>
</organism>
<accession>A0A926DI24</accession>
<dbReference type="InterPro" id="IPR006674">
    <property type="entry name" value="HD_domain"/>
</dbReference>
<gene>
    <name evidence="2" type="ORF">H8693_00770</name>
</gene>
<sequence length="204" mass="23017">MESIQSQIMLKYKEEFVKLLESTGRENMDRLLAWLENETDFYTAPASTKSHGAYEGGLLVHSLSVYRILANFTKNLPGVKKESVIISGLLHDLCKVNFYIKTVRNVKIPGEKRWEEVQGYGIEDTLPLGHGEKSVYMAMRFIQLTEEEAMAIRWHMGGYDDAARAYVGGMAQSAAFTKYPLAAAVAIADMYDTYIIDNRGKSEK</sequence>
<dbReference type="CDD" id="cd00077">
    <property type="entry name" value="HDc"/>
    <property type="match status" value="1"/>
</dbReference>
<dbReference type="Proteomes" id="UP000617951">
    <property type="component" value="Unassembled WGS sequence"/>
</dbReference>
<proteinExistence type="predicted"/>
<dbReference type="Pfam" id="PF01966">
    <property type="entry name" value="HD"/>
    <property type="match status" value="1"/>
</dbReference>
<evidence type="ECO:0000313" key="3">
    <source>
        <dbReference type="Proteomes" id="UP000617951"/>
    </source>
</evidence>
<dbReference type="SUPFAM" id="SSF109604">
    <property type="entry name" value="HD-domain/PDEase-like"/>
    <property type="match status" value="1"/>
</dbReference>
<evidence type="ECO:0000259" key="1">
    <source>
        <dbReference type="Pfam" id="PF01966"/>
    </source>
</evidence>
<comment type="caution">
    <text evidence="2">The sequence shown here is derived from an EMBL/GenBank/DDBJ whole genome shotgun (WGS) entry which is preliminary data.</text>
</comment>
<name>A0A926DI24_9FIRM</name>
<dbReference type="Gene3D" id="1.10.3210.10">
    <property type="entry name" value="Hypothetical protein af1432"/>
    <property type="match status" value="1"/>
</dbReference>
<dbReference type="InterPro" id="IPR003607">
    <property type="entry name" value="HD/PDEase_dom"/>
</dbReference>
<dbReference type="RefSeq" id="WP_178620727.1">
    <property type="nucleotide sequence ID" value="NZ_JACRSS010000001.1"/>
</dbReference>
<protein>
    <submittedName>
        <fullName evidence="2">HD domain-containing protein</fullName>
    </submittedName>
</protein>
<keyword evidence="3" id="KW-1185">Reference proteome</keyword>
<feature type="domain" description="HD" evidence="1">
    <location>
        <begin position="60"/>
        <end position="192"/>
    </location>
</feature>